<evidence type="ECO:0000313" key="1">
    <source>
        <dbReference type="EMBL" id="KAH3715649.1"/>
    </source>
</evidence>
<proteinExistence type="predicted"/>
<dbReference type="EMBL" id="JAIWYP010000013">
    <property type="protein sequence ID" value="KAH3715649.1"/>
    <property type="molecule type" value="Genomic_DNA"/>
</dbReference>
<sequence length="76" mass="8298">MVLTVAADHSGLRLAITIPRNPAKVEMVLIVAADHSVLRTAITIPRNPAKVDFGPTTKIQMPIRYGMDVTNMCIEL</sequence>
<gene>
    <name evidence="1" type="ORF">DPMN_058361</name>
</gene>
<dbReference type="AlphaFoldDB" id="A0A9D4C207"/>
<dbReference type="Proteomes" id="UP000828390">
    <property type="component" value="Unassembled WGS sequence"/>
</dbReference>
<name>A0A9D4C207_DREPO</name>
<accession>A0A9D4C207</accession>
<evidence type="ECO:0000313" key="2">
    <source>
        <dbReference type="Proteomes" id="UP000828390"/>
    </source>
</evidence>
<reference evidence="1" key="2">
    <citation type="submission" date="2020-11" db="EMBL/GenBank/DDBJ databases">
        <authorList>
            <person name="McCartney M.A."/>
            <person name="Auch B."/>
            <person name="Kono T."/>
            <person name="Mallez S."/>
            <person name="Becker A."/>
            <person name="Gohl D.M."/>
            <person name="Silverstein K.A.T."/>
            <person name="Koren S."/>
            <person name="Bechman K.B."/>
            <person name="Herman A."/>
            <person name="Abrahante J.E."/>
            <person name="Garbe J."/>
        </authorList>
    </citation>
    <scope>NUCLEOTIDE SEQUENCE</scope>
    <source>
        <strain evidence="1">Duluth1</strain>
        <tissue evidence="1">Whole animal</tissue>
    </source>
</reference>
<comment type="caution">
    <text evidence="1">The sequence shown here is derived from an EMBL/GenBank/DDBJ whole genome shotgun (WGS) entry which is preliminary data.</text>
</comment>
<organism evidence="1 2">
    <name type="scientific">Dreissena polymorpha</name>
    <name type="common">Zebra mussel</name>
    <name type="synonym">Mytilus polymorpha</name>
    <dbReference type="NCBI Taxonomy" id="45954"/>
    <lineage>
        <taxon>Eukaryota</taxon>
        <taxon>Metazoa</taxon>
        <taxon>Spiralia</taxon>
        <taxon>Lophotrochozoa</taxon>
        <taxon>Mollusca</taxon>
        <taxon>Bivalvia</taxon>
        <taxon>Autobranchia</taxon>
        <taxon>Heteroconchia</taxon>
        <taxon>Euheterodonta</taxon>
        <taxon>Imparidentia</taxon>
        <taxon>Neoheterodontei</taxon>
        <taxon>Myida</taxon>
        <taxon>Dreissenoidea</taxon>
        <taxon>Dreissenidae</taxon>
        <taxon>Dreissena</taxon>
    </lineage>
</organism>
<reference evidence="1" key="1">
    <citation type="journal article" date="2019" name="bioRxiv">
        <title>The Genome of the Zebra Mussel, Dreissena polymorpha: A Resource for Invasive Species Research.</title>
        <authorList>
            <person name="McCartney M.A."/>
            <person name="Auch B."/>
            <person name="Kono T."/>
            <person name="Mallez S."/>
            <person name="Zhang Y."/>
            <person name="Obille A."/>
            <person name="Becker A."/>
            <person name="Abrahante J.E."/>
            <person name="Garbe J."/>
            <person name="Badalamenti J.P."/>
            <person name="Herman A."/>
            <person name="Mangelson H."/>
            <person name="Liachko I."/>
            <person name="Sullivan S."/>
            <person name="Sone E.D."/>
            <person name="Koren S."/>
            <person name="Silverstein K.A.T."/>
            <person name="Beckman K.B."/>
            <person name="Gohl D.M."/>
        </authorList>
    </citation>
    <scope>NUCLEOTIDE SEQUENCE</scope>
    <source>
        <strain evidence="1">Duluth1</strain>
        <tissue evidence="1">Whole animal</tissue>
    </source>
</reference>
<protein>
    <submittedName>
        <fullName evidence="1">Uncharacterized protein</fullName>
    </submittedName>
</protein>
<keyword evidence="2" id="KW-1185">Reference proteome</keyword>